<sequence>MASRLEQGVATRGAGSFETAVARYNVLQESYSSEKPSVTFPVHAWRRWNPSAFAIQQGETYAVEVPGEQYWEDGRIRADAAGYATYYDAVDACWVANGRCRSYLHGSQPRVPAHRARWMELVCGIGDFVRALREAMPGEERYLPIDGESLQASLMPVGRNLTFVAAATGELVCFANDAEGLYGNNRASLNVTVTRESWPPDGTYVEENYDAHLDDDPPVVYP</sequence>
<dbReference type="OrthoDB" id="191217at2759"/>
<reference evidence="1 2" key="1">
    <citation type="journal article" date="2010" name="Nature">
        <title>The Ectocarpus genome and the independent evolution of multicellularity in brown algae.</title>
        <authorList>
            <person name="Cock J.M."/>
            <person name="Sterck L."/>
            <person name="Rouze P."/>
            <person name="Scornet D."/>
            <person name="Allen A.E."/>
            <person name="Amoutzias G."/>
            <person name="Anthouard V."/>
            <person name="Artiguenave F."/>
            <person name="Aury J.M."/>
            <person name="Badger J.H."/>
            <person name="Beszteri B."/>
            <person name="Billiau K."/>
            <person name="Bonnet E."/>
            <person name="Bothwell J.H."/>
            <person name="Bowler C."/>
            <person name="Boyen C."/>
            <person name="Brownlee C."/>
            <person name="Carrano C.J."/>
            <person name="Charrier B."/>
            <person name="Cho G.Y."/>
            <person name="Coelho S.M."/>
            <person name="Collen J."/>
            <person name="Corre E."/>
            <person name="Da Silva C."/>
            <person name="Delage L."/>
            <person name="Delaroque N."/>
            <person name="Dittami S.M."/>
            <person name="Doulbeau S."/>
            <person name="Elias M."/>
            <person name="Farnham G."/>
            <person name="Gachon C.M."/>
            <person name="Gschloessl B."/>
            <person name="Heesch S."/>
            <person name="Jabbari K."/>
            <person name="Jubin C."/>
            <person name="Kawai H."/>
            <person name="Kimura K."/>
            <person name="Kloareg B."/>
            <person name="Kupper F.C."/>
            <person name="Lang D."/>
            <person name="Le Bail A."/>
            <person name="Leblanc C."/>
            <person name="Lerouge P."/>
            <person name="Lohr M."/>
            <person name="Lopez P.J."/>
            <person name="Martens C."/>
            <person name="Maumus F."/>
            <person name="Michel G."/>
            <person name="Miranda-Saavedra D."/>
            <person name="Morales J."/>
            <person name="Moreau H."/>
            <person name="Motomura T."/>
            <person name="Nagasato C."/>
            <person name="Napoli C.A."/>
            <person name="Nelson D.R."/>
            <person name="Nyvall-Collen P."/>
            <person name="Peters A.F."/>
            <person name="Pommier C."/>
            <person name="Potin P."/>
            <person name="Poulain J."/>
            <person name="Quesneville H."/>
            <person name="Read B."/>
            <person name="Rensing S.A."/>
            <person name="Ritter A."/>
            <person name="Rousvoal S."/>
            <person name="Samanta M."/>
            <person name="Samson G."/>
            <person name="Schroeder D.C."/>
            <person name="Segurens B."/>
            <person name="Strittmatter M."/>
            <person name="Tonon T."/>
            <person name="Tregear J.W."/>
            <person name="Valentin K."/>
            <person name="von Dassow P."/>
            <person name="Yamagishi T."/>
            <person name="Van de Peer Y."/>
            <person name="Wincker P."/>
        </authorList>
    </citation>
    <scope>NUCLEOTIDE SEQUENCE [LARGE SCALE GENOMIC DNA]</scope>
    <source>
        <strain evidence="2">Ec32 / CCAP1310/4</strain>
    </source>
</reference>
<dbReference type="InParanoid" id="D8LCK3"/>
<organism evidence="1 2">
    <name type="scientific">Ectocarpus siliculosus</name>
    <name type="common">Brown alga</name>
    <name type="synonym">Conferva siliculosa</name>
    <dbReference type="NCBI Taxonomy" id="2880"/>
    <lineage>
        <taxon>Eukaryota</taxon>
        <taxon>Sar</taxon>
        <taxon>Stramenopiles</taxon>
        <taxon>Ochrophyta</taxon>
        <taxon>PX clade</taxon>
        <taxon>Phaeophyceae</taxon>
        <taxon>Ectocarpales</taxon>
        <taxon>Ectocarpaceae</taxon>
        <taxon>Ectocarpus</taxon>
    </lineage>
</organism>
<dbReference type="EMBL" id="FN647789">
    <property type="protein sequence ID" value="CBN79516.1"/>
    <property type="molecule type" value="Genomic_DNA"/>
</dbReference>
<name>D8LCK3_ECTSI</name>
<dbReference type="Gene3D" id="2.60.120.430">
    <property type="entry name" value="Galactose-binding lectin"/>
    <property type="match status" value="1"/>
</dbReference>
<dbReference type="EMBL" id="FN649734">
    <property type="protein sequence ID" value="CBN79516.1"/>
    <property type="molecule type" value="Genomic_DNA"/>
</dbReference>
<evidence type="ECO:0000313" key="2">
    <source>
        <dbReference type="Proteomes" id="UP000002630"/>
    </source>
</evidence>
<accession>D8LCK3</accession>
<protein>
    <submittedName>
        <fullName evidence="1">Uncharacterized protein</fullName>
    </submittedName>
</protein>
<proteinExistence type="predicted"/>
<evidence type="ECO:0000313" key="1">
    <source>
        <dbReference type="EMBL" id="CBN79516.1"/>
    </source>
</evidence>
<dbReference type="AlphaFoldDB" id="D8LCK3"/>
<keyword evidence="2" id="KW-1185">Reference proteome</keyword>
<gene>
    <name evidence="1" type="ORF">Esi_0011_0036</name>
</gene>
<dbReference type="Proteomes" id="UP000002630">
    <property type="component" value="Linkage Group LG09"/>
</dbReference>